<dbReference type="EMBL" id="MFTP01000017">
    <property type="protein sequence ID" value="OGI65530.1"/>
    <property type="molecule type" value="Genomic_DNA"/>
</dbReference>
<name>A0A1F6V754_9BACT</name>
<dbReference type="InterPro" id="IPR029058">
    <property type="entry name" value="AB_hydrolase_fold"/>
</dbReference>
<dbReference type="InterPro" id="IPR010662">
    <property type="entry name" value="RBBP9/YdeN"/>
</dbReference>
<evidence type="ECO:0000313" key="2">
    <source>
        <dbReference type="Proteomes" id="UP000177370"/>
    </source>
</evidence>
<dbReference type="GO" id="GO:0016787">
    <property type="term" value="F:hydrolase activity"/>
    <property type="evidence" value="ECO:0007669"/>
    <property type="project" value="InterPro"/>
</dbReference>
<dbReference type="SUPFAM" id="SSF53474">
    <property type="entry name" value="alpha/beta-Hydrolases"/>
    <property type="match status" value="1"/>
</dbReference>
<gene>
    <name evidence="1" type="ORF">A2647_03585</name>
</gene>
<sequence>MKVVLMHGKDTDPTQKWYPWFAKEVKNFLMDFFAPALPDSSDPSIDKWIAELEKTNPDEDTILVGHSRGGVTILRWLEELPINRRVQKVILIGTNSGNSEKMIGTENSKGFFTKEGYDFKKIKLHCNNFVVLHSRDDEWVPFQAGEENAKGLNAKFLKFDNRGHFGKKVSTIPELLREIN</sequence>
<accession>A0A1F6V754</accession>
<dbReference type="Gene3D" id="3.40.50.1820">
    <property type="entry name" value="alpha/beta hydrolase"/>
    <property type="match status" value="1"/>
</dbReference>
<dbReference type="Proteomes" id="UP000177370">
    <property type="component" value="Unassembled WGS sequence"/>
</dbReference>
<comment type="caution">
    <text evidence="1">The sequence shown here is derived from an EMBL/GenBank/DDBJ whole genome shotgun (WGS) entry which is preliminary data.</text>
</comment>
<proteinExistence type="predicted"/>
<dbReference type="PANTHER" id="PTHR15394">
    <property type="entry name" value="SERINE HYDROLASE RBBP9"/>
    <property type="match status" value="1"/>
</dbReference>
<protein>
    <recommendedName>
        <fullName evidence="3">Alpha/beta hydrolase</fullName>
    </recommendedName>
</protein>
<reference evidence="1 2" key="1">
    <citation type="journal article" date="2016" name="Nat. Commun.">
        <title>Thousands of microbial genomes shed light on interconnected biogeochemical processes in an aquifer system.</title>
        <authorList>
            <person name="Anantharaman K."/>
            <person name="Brown C.T."/>
            <person name="Hug L.A."/>
            <person name="Sharon I."/>
            <person name="Castelle C.J."/>
            <person name="Probst A.J."/>
            <person name="Thomas B.C."/>
            <person name="Singh A."/>
            <person name="Wilkins M.J."/>
            <person name="Karaoz U."/>
            <person name="Brodie E.L."/>
            <person name="Williams K.H."/>
            <person name="Hubbard S.S."/>
            <person name="Banfield J.F."/>
        </authorList>
    </citation>
    <scope>NUCLEOTIDE SEQUENCE [LARGE SCALE GENOMIC DNA]</scope>
</reference>
<evidence type="ECO:0000313" key="1">
    <source>
        <dbReference type="EMBL" id="OGI65530.1"/>
    </source>
</evidence>
<organism evidence="1 2">
    <name type="scientific">Candidatus Nomurabacteria bacterium RIFCSPHIGHO2_01_FULL_40_24b</name>
    <dbReference type="NCBI Taxonomy" id="1801739"/>
    <lineage>
        <taxon>Bacteria</taxon>
        <taxon>Candidatus Nomuraibacteriota</taxon>
    </lineage>
</organism>
<dbReference type="Pfam" id="PF06821">
    <property type="entry name" value="Ser_hydrolase"/>
    <property type="match status" value="1"/>
</dbReference>
<dbReference type="PANTHER" id="PTHR15394:SF3">
    <property type="entry name" value="SERINE HYDROLASE RBBP9"/>
    <property type="match status" value="1"/>
</dbReference>
<evidence type="ECO:0008006" key="3">
    <source>
        <dbReference type="Google" id="ProtNLM"/>
    </source>
</evidence>
<dbReference type="AlphaFoldDB" id="A0A1F6V754"/>